<evidence type="ECO:0008006" key="3">
    <source>
        <dbReference type="Google" id="ProtNLM"/>
    </source>
</evidence>
<dbReference type="PANTHER" id="PTHR47515:SF1">
    <property type="entry name" value="BLR2054 PROTEIN"/>
    <property type="match status" value="1"/>
</dbReference>
<evidence type="ECO:0000313" key="1">
    <source>
        <dbReference type="EMBL" id="SDF40705.1"/>
    </source>
</evidence>
<protein>
    <recommendedName>
        <fullName evidence="3">Integrase catalytic domain-containing protein</fullName>
    </recommendedName>
</protein>
<organism evidence="1 2">
    <name type="scientific">Bradyrhizobium brasilense</name>
    <dbReference type="NCBI Taxonomy" id="1419277"/>
    <lineage>
        <taxon>Bacteria</taxon>
        <taxon>Pseudomonadati</taxon>
        <taxon>Pseudomonadota</taxon>
        <taxon>Alphaproteobacteria</taxon>
        <taxon>Hyphomicrobiales</taxon>
        <taxon>Nitrobacteraceae</taxon>
        <taxon>Bradyrhizobium</taxon>
    </lineage>
</organism>
<dbReference type="Gene3D" id="3.30.420.10">
    <property type="entry name" value="Ribonuclease H-like superfamily/Ribonuclease H"/>
    <property type="match status" value="1"/>
</dbReference>
<dbReference type="Proteomes" id="UP000199245">
    <property type="component" value="Unassembled WGS sequence"/>
</dbReference>
<name>A0A1G7KU22_9BRAD</name>
<dbReference type="InterPro" id="IPR012337">
    <property type="entry name" value="RNaseH-like_sf"/>
</dbReference>
<dbReference type="InterPro" id="IPR036397">
    <property type="entry name" value="RNaseH_sf"/>
</dbReference>
<dbReference type="GO" id="GO:0003676">
    <property type="term" value="F:nucleic acid binding"/>
    <property type="evidence" value="ECO:0007669"/>
    <property type="project" value="InterPro"/>
</dbReference>
<dbReference type="PANTHER" id="PTHR47515">
    <property type="entry name" value="LOW CALCIUM RESPONSE LOCUS PROTEIN T"/>
    <property type="match status" value="1"/>
</dbReference>
<accession>A0A1G7KU22</accession>
<reference evidence="1 2" key="1">
    <citation type="submission" date="2016-10" db="EMBL/GenBank/DDBJ databases">
        <authorList>
            <person name="de Groot N.N."/>
        </authorList>
    </citation>
    <scope>NUCLEOTIDE SEQUENCE [LARGE SCALE GENOMIC DNA]</scope>
    <source>
        <strain evidence="1 2">R5</strain>
    </source>
</reference>
<sequence length="126" mass="14026">MIERGKSRMVISDNGSELTSNAILVWADQSRVEWHYIAPGKPMPNAFIDSFMYRRPPLMQGILGMPVGCVHVYGLLVRPEPWPLALMEIADRGLIHGSRLLRLKLFGLARSPSSAAVHMLSFALTP</sequence>
<gene>
    <name evidence="1" type="ORF">SAMN05216337_105437</name>
</gene>
<dbReference type="SUPFAM" id="SSF53098">
    <property type="entry name" value="Ribonuclease H-like"/>
    <property type="match status" value="1"/>
</dbReference>
<proteinExistence type="predicted"/>
<dbReference type="AlphaFoldDB" id="A0A1G7KU22"/>
<dbReference type="EMBL" id="FMZW01000054">
    <property type="protein sequence ID" value="SDF40705.1"/>
    <property type="molecule type" value="Genomic_DNA"/>
</dbReference>
<evidence type="ECO:0000313" key="2">
    <source>
        <dbReference type="Proteomes" id="UP000199245"/>
    </source>
</evidence>